<protein>
    <submittedName>
        <fullName evidence="1">Uncharacterized protein</fullName>
    </submittedName>
</protein>
<evidence type="ECO:0000313" key="2">
    <source>
        <dbReference type="Proteomes" id="UP001062846"/>
    </source>
</evidence>
<reference evidence="1" key="1">
    <citation type="submission" date="2022-02" db="EMBL/GenBank/DDBJ databases">
        <title>Plant Genome Project.</title>
        <authorList>
            <person name="Zhang R.-G."/>
        </authorList>
    </citation>
    <scope>NUCLEOTIDE SEQUENCE</scope>
    <source>
        <strain evidence="1">AT1</strain>
    </source>
</reference>
<keyword evidence="2" id="KW-1185">Reference proteome</keyword>
<name>A0ACC0MP51_RHOML</name>
<dbReference type="Proteomes" id="UP001062846">
    <property type="component" value="Chromosome 8"/>
</dbReference>
<sequence>MDTIYLSPTSDSTQKPQGSGVEKVSDVLKSRGSEWNVGLLRTLISRDEWHAVFEIPISSTPKKDGYTNLAFLGSVA</sequence>
<organism evidence="1 2">
    <name type="scientific">Rhododendron molle</name>
    <name type="common">Chinese azalea</name>
    <name type="synonym">Azalea mollis</name>
    <dbReference type="NCBI Taxonomy" id="49168"/>
    <lineage>
        <taxon>Eukaryota</taxon>
        <taxon>Viridiplantae</taxon>
        <taxon>Streptophyta</taxon>
        <taxon>Embryophyta</taxon>
        <taxon>Tracheophyta</taxon>
        <taxon>Spermatophyta</taxon>
        <taxon>Magnoliopsida</taxon>
        <taxon>eudicotyledons</taxon>
        <taxon>Gunneridae</taxon>
        <taxon>Pentapetalae</taxon>
        <taxon>asterids</taxon>
        <taxon>Ericales</taxon>
        <taxon>Ericaceae</taxon>
        <taxon>Ericoideae</taxon>
        <taxon>Rhodoreae</taxon>
        <taxon>Rhododendron</taxon>
    </lineage>
</organism>
<proteinExistence type="predicted"/>
<gene>
    <name evidence="1" type="ORF">RHMOL_Rhmol08G0135200</name>
</gene>
<accession>A0ACC0MP51</accession>
<dbReference type="EMBL" id="CM046395">
    <property type="protein sequence ID" value="KAI8542389.1"/>
    <property type="molecule type" value="Genomic_DNA"/>
</dbReference>
<evidence type="ECO:0000313" key="1">
    <source>
        <dbReference type="EMBL" id="KAI8542389.1"/>
    </source>
</evidence>
<comment type="caution">
    <text evidence="1">The sequence shown here is derived from an EMBL/GenBank/DDBJ whole genome shotgun (WGS) entry which is preliminary data.</text>
</comment>